<protein>
    <submittedName>
        <fullName evidence="1">ORF1 in transposon ISC1217</fullName>
    </submittedName>
</protein>
<proteinExistence type="predicted"/>
<organism evidence="1 2">
    <name type="scientific">Saccharolobus solfataricus</name>
    <name type="common">Sulfolobus solfataricus</name>
    <dbReference type="NCBI Taxonomy" id="2287"/>
    <lineage>
        <taxon>Archaea</taxon>
        <taxon>Thermoproteota</taxon>
        <taxon>Thermoprotei</taxon>
        <taxon>Sulfolobales</taxon>
        <taxon>Sulfolobaceae</taxon>
        <taxon>Saccharolobus</taxon>
    </lineage>
</organism>
<evidence type="ECO:0000313" key="1">
    <source>
        <dbReference type="EMBL" id="SAI84903.1"/>
    </source>
</evidence>
<dbReference type="InterPro" id="IPR006783">
    <property type="entry name" value="Transposase_ISC1217"/>
</dbReference>
<accession>A0A157T0C7</accession>
<dbReference type="Proteomes" id="UP000076770">
    <property type="component" value="Chromosome i"/>
</dbReference>
<reference evidence="2" key="1">
    <citation type="submission" date="2016-04" db="EMBL/GenBank/DDBJ databases">
        <authorList>
            <person name="Shah S.A."/>
            <person name="Garrett R.A."/>
        </authorList>
    </citation>
    <scope>NUCLEOTIDE SEQUENCE [LARGE SCALE GENOMIC DNA]</scope>
    <source>
        <strain evidence="2">ATCC 35091 / DSM 1616 / JCM 8930 / NBRC 15331 / P1</strain>
    </source>
</reference>
<dbReference type="Pfam" id="PF04693">
    <property type="entry name" value="DDE_Tnp_2"/>
    <property type="match status" value="1"/>
</dbReference>
<dbReference type="PATRIC" id="fig|2287.9.peg.1371"/>
<sequence length="202" mass="23151">MNKIPAIQQYYHALKETIQLLADPMTDVRKDTLAKLVLGGVMGGTATEIAQVIGMDYETVLKNLDKLANVNLIKAVKEIVKDHPVLLIIDDTHDHKEYARAIPVSRNGAQVFYCREHKRYEPAIQLLLITVKDLRTNEAYVVTIIPYIPQKVVEVLRERGEEVEFKTKIQEYLEILPVLEKEFSVVCKVFDSWYVSMGISFF</sequence>
<dbReference type="AlphaFoldDB" id="A0A157T0C7"/>
<gene>
    <name evidence="1" type="ORF">SSOP1_1349</name>
</gene>
<evidence type="ECO:0000313" key="2">
    <source>
        <dbReference type="Proteomes" id="UP000076770"/>
    </source>
</evidence>
<dbReference type="EMBL" id="LT549890">
    <property type="protein sequence ID" value="SAI84903.1"/>
    <property type="molecule type" value="Genomic_DNA"/>
</dbReference>
<name>A0A157T0C7_SACSO</name>